<evidence type="ECO:0000313" key="1">
    <source>
        <dbReference type="EMBL" id="MBR7795588.1"/>
    </source>
</evidence>
<comment type="caution">
    <text evidence="1">The sequence shown here is derived from an EMBL/GenBank/DDBJ whole genome shotgun (WGS) entry which is preliminary data.</text>
</comment>
<dbReference type="EMBL" id="JAGSOT010000012">
    <property type="protein sequence ID" value="MBR7795588.1"/>
    <property type="molecule type" value="Genomic_DNA"/>
</dbReference>
<dbReference type="RefSeq" id="WP_026680984.1">
    <property type="nucleotide sequence ID" value="NZ_BAAACY010000037.1"/>
</dbReference>
<organism evidence="1 2">
    <name type="scientific">Virgibacillus salarius</name>
    <dbReference type="NCBI Taxonomy" id="447199"/>
    <lineage>
        <taxon>Bacteria</taxon>
        <taxon>Bacillati</taxon>
        <taxon>Bacillota</taxon>
        <taxon>Bacilli</taxon>
        <taxon>Bacillales</taxon>
        <taxon>Bacillaceae</taxon>
        <taxon>Virgibacillus</taxon>
    </lineage>
</organism>
<name>A0A941I9I9_9BACI</name>
<protein>
    <submittedName>
        <fullName evidence="1">DUF2515 family protein</fullName>
    </submittedName>
</protein>
<gene>
    <name evidence="1" type="ORF">KCX74_05970</name>
</gene>
<dbReference type="Proteomes" id="UP000675284">
    <property type="component" value="Unassembled WGS sequence"/>
</dbReference>
<dbReference type="Pfam" id="PF10720">
    <property type="entry name" value="DUF2515"/>
    <property type="match status" value="1"/>
</dbReference>
<accession>A0A941I9I9</accession>
<evidence type="ECO:0000313" key="2">
    <source>
        <dbReference type="Proteomes" id="UP000675284"/>
    </source>
</evidence>
<reference evidence="1" key="1">
    <citation type="submission" date="2021-04" db="EMBL/GenBank/DDBJ databases">
        <title>Isolation and polyphasic classification of algal microorganism.</title>
        <authorList>
            <person name="Wang S."/>
        </authorList>
    </citation>
    <scope>NUCLEOTIDE SEQUENCE</scope>
    <source>
        <strain evidence="1">720a</strain>
    </source>
</reference>
<dbReference type="InterPro" id="IPR019658">
    <property type="entry name" value="DUF2515"/>
</dbReference>
<dbReference type="AlphaFoldDB" id="A0A941I9I9"/>
<proteinExistence type="predicted"/>
<sequence length="321" mass="38359">MYPTKELQSYVHYITNSTKSRNRDNISRTTAYFNYYLQFPEIKWSYLASLVSRNAGYNMTDLLLPPYRFILGDKERERLFMTYERANWLIFSDAYPQLLIYQLSKQLREPVFQLLKVFHVSDFMIKEWHYFWKFSDEDRLLRALIINEQNVIHGPVIEQSFFKKRVFHKLPYVLQNLLLMNAVLLPTKSTNLYGAYVQNFTSLTNRINLGKKLASILFTPSVYNETLAFAIDCEHTGSRYDYERYLDLSFQASPFLRMVYPIISHQDKIRTDWYKSGGVKKKWTKNVATPTKSDIGLTFYKKRQLLYAYYFIRSVFSRQEL</sequence>
<keyword evidence="2" id="KW-1185">Reference proteome</keyword>